<evidence type="ECO:0000313" key="7">
    <source>
        <dbReference type="EMBL" id="AVP96552.1"/>
    </source>
</evidence>
<dbReference type="PANTHER" id="PTHR43133:SF39">
    <property type="entry name" value="SIMILAR TO RNA POLYMERASE SIGMA-E FACTOR"/>
    <property type="match status" value="1"/>
</dbReference>
<evidence type="ECO:0000313" key="8">
    <source>
        <dbReference type="Proteomes" id="UP000241074"/>
    </source>
</evidence>
<dbReference type="Gene3D" id="1.10.10.10">
    <property type="entry name" value="Winged helix-like DNA-binding domain superfamily/Winged helix DNA-binding domain"/>
    <property type="match status" value="1"/>
</dbReference>
<evidence type="ECO:0000256" key="2">
    <source>
        <dbReference type="ARBA" id="ARBA00023015"/>
    </source>
</evidence>
<feature type="domain" description="RNA polymerase sigma-70 ECF-like HTH" evidence="6">
    <location>
        <begin position="137"/>
        <end position="319"/>
    </location>
</feature>
<evidence type="ECO:0000256" key="4">
    <source>
        <dbReference type="ARBA" id="ARBA00023163"/>
    </source>
</evidence>
<dbReference type="InterPro" id="IPR014284">
    <property type="entry name" value="RNA_pol_sigma-70_dom"/>
</dbReference>
<dbReference type="SUPFAM" id="SSF88946">
    <property type="entry name" value="Sigma2 domain of RNA polymerase sigma factors"/>
    <property type="match status" value="1"/>
</dbReference>
<dbReference type="EMBL" id="CP027860">
    <property type="protein sequence ID" value="AVP96552.1"/>
    <property type="molecule type" value="Genomic_DNA"/>
</dbReference>
<name>A0A2P1PNY0_9GAMM</name>
<sequence>MKRDVTFAATGEPLDLRKRESRADVSAFLTRNPSGVWSADRVSNHETGAWQHPSPGLTRTGATLPSGAECAEDFAGSASIVSACLAQTDAPTLQLIRLRHGTGSRGSAWRRRPVTGHDRSDSKHRQPQSMSIEAVAITSLLVQWRSGDRQAESALAKAIYPILRQVAQSQLRKHGHEVTLSATDLAQDAYIKLREQYSVDWKNREHFFAIAATVVRRVVIDYLRERYADKRGGGKIMVDVHSMAENEAASDGNQAIDWIALDAALDRLAAMDPECARVVEMKLFTPMTAEQIADVCSSSVATVGRHWRFARHWLASELDEAGIKHAE</sequence>
<feature type="compositionally biased region" description="Basic residues" evidence="5">
    <location>
        <begin position="104"/>
        <end position="114"/>
    </location>
</feature>
<dbReference type="SUPFAM" id="SSF88659">
    <property type="entry name" value="Sigma3 and sigma4 domains of RNA polymerase sigma factors"/>
    <property type="match status" value="1"/>
</dbReference>
<dbReference type="InterPro" id="IPR053812">
    <property type="entry name" value="HTH_Sigma70_ECF-like"/>
</dbReference>
<evidence type="ECO:0000259" key="6">
    <source>
        <dbReference type="Pfam" id="PF07638"/>
    </source>
</evidence>
<dbReference type="PANTHER" id="PTHR43133">
    <property type="entry name" value="RNA POLYMERASE ECF-TYPE SIGMA FACTO"/>
    <property type="match status" value="1"/>
</dbReference>
<dbReference type="Gene3D" id="1.10.1740.10">
    <property type="match status" value="1"/>
</dbReference>
<keyword evidence="4" id="KW-0804">Transcription</keyword>
<evidence type="ECO:0000256" key="5">
    <source>
        <dbReference type="SAM" id="MobiDB-lite"/>
    </source>
</evidence>
<organism evidence="7 8">
    <name type="scientific">Ahniella affigens</name>
    <dbReference type="NCBI Taxonomy" id="2021234"/>
    <lineage>
        <taxon>Bacteria</taxon>
        <taxon>Pseudomonadati</taxon>
        <taxon>Pseudomonadota</taxon>
        <taxon>Gammaproteobacteria</taxon>
        <taxon>Lysobacterales</taxon>
        <taxon>Rhodanobacteraceae</taxon>
        <taxon>Ahniella</taxon>
    </lineage>
</organism>
<dbReference type="OrthoDB" id="6023540at2"/>
<dbReference type="GO" id="GO:0006352">
    <property type="term" value="P:DNA-templated transcription initiation"/>
    <property type="evidence" value="ECO:0007669"/>
    <property type="project" value="InterPro"/>
</dbReference>
<evidence type="ECO:0000256" key="3">
    <source>
        <dbReference type="ARBA" id="ARBA00023082"/>
    </source>
</evidence>
<gene>
    <name evidence="7" type="ORF">C7S18_04760</name>
</gene>
<comment type="similarity">
    <text evidence="1">Belongs to the sigma-70 factor family. ECF subfamily.</text>
</comment>
<reference evidence="7 8" key="2">
    <citation type="submission" date="2018-03" db="EMBL/GenBank/DDBJ databases">
        <authorList>
            <person name="Keele B.F."/>
        </authorList>
    </citation>
    <scope>NUCLEOTIDE SEQUENCE [LARGE SCALE GENOMIC DNA]</scope>
    <source>
        <strain evidence="7 8">D13</strain>
    </source>
</reference>
<dbReference type="AlphaFoldDB" id="A0A2P1PNY0"/>
<feature type="region of interest" description="Disordered" evidence="5">
    <location>
        <begin position="104"/>
        <end position="129"/>
    </location>
</feature>
<dbReference type="InterPro" id="IPR039425">
    <property type="entry name" value="RNA_pol_sigma-70-like"/>
</dbReference>
<keyword evidence="2" id="KW-0805">Transcription regulation</keyword>
<dbReference type="InterPro" id="IPR013325">
    <property type="entry name" value="RNA_pol_sigma_r2"/>
</dbReference>
<dbReference type="Proteomes" id="UP000241074">
    <property type="component" value="Chromosome"/>
</dbReference>
<dbReference type="GO" id="GO:0016987">
    <property type="term" value="F:sigma factor activity"/>
    <property type="evidence" value="ECO:0007669"/>
    <property type="project" value="UniProtKB-KW"/>
</dbReference>
<keyword evidence="8" id="KW-1185">Reference proteome</keyword>
<dbReference type="InterPro" id="IPR013324">
    <property type="entry name" value="RNA_pol_sigma_r3/r4-like"/>
</dbReference>
<dbReference type="NCBIfam" id="TIGR02999">
    <property type="entry name" value="Sig-70_X6"/>
    <property type="match status" value="1"/>
</dbReference>
<dbReference type="Pfam" id="PF07638">
    <property type="entry name" value="Sigma70_ECF"/>
    <property type="match status" value="1"/>
</dbReference>
<dbReference type="InterPro" id="IPR011517">
    <property type="entry name" value="RNA_pol_sigma70_ECF-like"/>
</dbReference>
<dbReference type="InterPro" id="IPR036388">
    <property type="entry name" value="WH-like_DNA-bd_sf"/>
</dbReference>
<accession>A0A2P1PNY0</accession>
<dbReference type="KEGG" id="xba:C7S18_04760"/>
<feature type="compositionally biased region" description="Basic and acidic residues" evidence="5">
    <location>
        <begin position="115"/>
        <end position="124"/>
    </location>
</feature>
<reference evidence="7 8" key="1">
    <citation type="submission" date="2018-03" db="EMBL/GenBank/DDBJ databases">
        <title>Ahniella affigens gen. nov., sp. nov., a gammaproteobacterium isolated from sandy soil near a stream.</title>
        <authorList>
            <person name="Ko Y."/>
            <person name="Kim J.-H."/>
        </authorList>
    </citation>
    <scope>NUCLEOTIDE SEQUENCE [LARGE SCALE GENOMIC DNA]</scope>
    <source>
        <strain evidence="7 8">D13</strain>
    </source>
</reference>
<evidence type="ECO:0000256" key="1">
    <source>
        <dbReference type="ARBA" id="ARBA00010641"/>
    </source>
</evidence>
<dbReference type="NCBIfam" id="TIGR02937">
    <property type="entry name" value="sigma70-ECF"/>
    <property type="match status" value="1"/>
</dbReference>
<protein>
    <recommendedName>
        <fullName evidence="6">RNA polymerase sigma-70 ECF-like HTH domain-containing protein</fullName>
    </recommendedName>
</protein>
<proteinExistence type="inferred from homology"/>
<keyword evidence="3" id="KW-0731">Sigma factor</keyword>